<evidence type="ECO:0000259" key="9">
    <source>
        <dbReference type="Pfam" id="PF00482"/>
    </source>
</evidence>
<reference evidence="10 11" key="1">
    <citation type="journal article" date="2016" name="Nat. Commun.">
        <title>Thousands of microbial genomes shed light on interconnected biogeochemical processes in an aquifer system.</title>
        <authorList>
            <person name="Anantharaman K."/>
            <person name="Brown C.T."/>
            <person name="Hug L.A."/>
            <person name="Sharon I."/>
            <person name="Castelle C.J."/>
            <person name="Probst A.J."/>
            <person name="Thomas B.C."/>
            <person name="Singh A."/>
            <person name="Wilkins M.J."/>
            <person name="Karaoz U."/>
            <person name="Brodie E.L."/>
            <person name="Williams K.H."/>
            <person name="Hubbard S.S."/>
            <person name="Banfield J.F."/>
        </authorList>
    </citation>
    <scope>NUCLEOTIDE SEQUENCE [LARGE SCALE GENOMIC DNA]</scope>
</reference>
<protein>
    <recommendedName>
        <fullName evidence="9">Type II secretion system protein GspF domain-containing protein</fullName>
    </recommendedName>
</protein>
<dbReference type="InterPro" id="IPR003004">
    <property type="entry name" value="GspF/PilC"/>
</dbReference>
<dbReference type="GO" id="GO:0005886">
    <property type="term" value="C:plasma membrane"/>
    <property type="evidence" value="ECO:0007669"/>
    <property type="project" value="UniProtKB-SubCell"/>
</dbReference>
<dbReference type="STRING" id="1802451.A3C82_00955"/>
<dbReference type="InterPro" id="IPR018076">
    <property type="entry name" value="T2SS_GspF_dom"/>
</dbReference>
<dbReference type="PANTHER" id="PTHR30012:SF0">
    <property type="entry name" value="TYPE II SECRETION SYSTEM PROTEIN F-RELATED"/>
    <property type="match status" value="1"/>
</dbReference>
<dbReference type="FunFam" id="1.20.81.30:FF:000001">
    <property type="entry name" value="Type II secretion system protein F"/>
    <property type="match status" value="2"/>
</dbReference>
<dbReference type="Gene3D" id="1.20.81.30">
    <property type="entry name" value="Type II secretion system (T2SS), domain F"/>
    <property type="match status" value="2"/>
</dbReference>
<accession>A0A1G2R3R1</accession>
<dbReference type="InterPro" id="IPR042094">
    <property type="entry name" value="T2SS_GspF_sf"/>
</dbReference>
<dbReference type="AlphaFoldDB" id="A0A1G2R3R1"/>
<dbReference type="PANTHER" id="PTHR30012">
    <property type="entry name" value="GENERAL SECRETION PATHWAY PROTEIN"/>
    <property type="match status" value="1"/>
</dbReference>
<comment type="caution">
    <text evidence="10">The sequence shown here is derived from an EMBL/GenBank/DDBJ whole genome shotgun (WGS) entry which is preliminary data.</text>
</comment>
<dbReference type="EMBL" id="MHTW01000016">
    <property type="protein sequence ID" value="OHA67218.1"/>
    <property type="molecule type" value="Genomic_DNA"/>
</dbReference>
<evidence type="ECO:0000256" key="4">
    <source>
        <dbReference type="ARBA" id="ARBA00022519"/>
    </source>
</evidence>
<keyword evidence="7 8" id="KW-0472">Membrane</keyword>
<keyword evidence="6 8" id="KW-1133">Transmembrane helix</keyword>
<sequence length="407" mass="44479">MPTYFYTATSLQGEKITGNEEAASERDLARSLHEKGYVLLRAASGHVAGPTRTFSQMFEGLFSVSLAEKMMFMRNLKVMVRAGVPLPKALDILSLQTGSKQLKHAIEDMREKVMQGETLSLAMSRHPAIFSDLFLNMIKVGEESGTMEDVLTHLTLQLEREHDLRSKIQGALMYPAVVVVAMVGIGIIMLISVVPNLAKTFQDLGATLPPTTRFIIGLGEFLSHQWYIALLVLLAAGFALWRALKSKQGKWVADGLMLRMPLFASLVQKINSAFFARTLSSLIGAGIPIVKSLEITSTVLSNGRFRKALESAAEEVRKGAKLSQALKSSGKLYPLVVLQMLEVGEETGQTGEILGTLADFFEEEVNAITKNMASIIEPALMLFMGGLVGFFAVSMIQPMYSVLGSIK</sequence>
<evidence type="ECO:0000256" key="6">
    <source>
        <dbReference type="ARBA" id="ARBA00022989"/>
    </source>
</evidence>
<keyword evidence="3" id="KW-1003">Cell membrane</keyword>
<evidence type="ECO:0000256" key="1">
    <source>
        <dbReference type="ARBA" id="ARBA00004429"/>
    </source>
</evidence>
<gene>
    <name evidence="10" type="ORF">A3C82_00955</name>
</gene>
<evidence type="ECO:0000256" key="3">
    <source>
        <dbReference type="ARBA" id="ARBA00022475"/>
    </source>
</evidence>
<feature type="domain" description="Type II secretion system protein GspF" evidence="9">
    <location>
        <begin position="275"/>
        <end position="398"/>
    </location>
</feature>
<evidence type="ECO:0000256" key="8">
    <source>
        <dbReference type="SAM" id="Phobius"/>
    </source>
</evidence>
<evidence type="ECO:0000256" key="7">
    <source>
        <dbReference type="ARBA" id="ARBA00023136"/>
    </source>
</evidence>
<keyword evidence="4" id="KW-0997">Cell inner membrane</keyword>
<keyword evidence="5 8" id="KW-0812">Transmembrane</keyword>
<evidence type="ECO:0000313" key="11">
    <source>
        <dbReference type="Proteomes" id="UP000176901"/>
    </source>
</evidence>
<feature type="transmembrane region" description="Helical" evidence="8">
    <location>
        <begin position="172"/>
        <end position="194"/>
    </location>
</feature>
<feature type="transmembrane region" description="Helical" evidence="8">
    <location>
        <begin position="226"/>
        <end position="244"/>
    </location>
</feature>
<proteinExistence type="inferred from homology"/>
<feature type="domain" description="Type II secretion system protein GspF" evidence="9">
    <location>
        <begin position="72"/>
        <end position="195"/>
    </location>
</feature>
<comment type="subcellular location">
    <subcellularLocation>
        <location evidence="1">Cell inner membrane</location>
        <topology evidence="1">Multi-pass membrane protein</topology>
    </subcellularLocation>
</comment>
<evidence type="ECO:0000256" key="2">
    <source>
        <dbReference type="ARBA" id="ARBA00005745"/>
    </source>
</evidence>
<organism evidence="10 11">
    <name type="scientific">Candidatus Wildermuthbacteria bacterium RIFCSPHIGHO2_02_FULL_47_12</name>
    <dbReference type="NCBI Taxonomy" id="1802451"/>
    <lineage>
        <taxon>Bacteria</taxon>
        <taxon>Candidatus Wildermuthiibacteriota</taxon>
    </lineage>
</organism>
<comment type="similarity">
    <text evidence="2">Belongs to the GSP F family.</text>
</comment>
<evidence type="ECO:0000256" key="5">
    <source>
        <dbReference type="ARBA" id="ARBA00022692"/>
    </source>
</evidence>
<dbReference type="Pfam" id="PF00482">
    <property type="entry name" value="T2SSF"/>
    <property type="match status" value="2"/>
</dbReference>
<dbReference type="PRINTS" id="PR00812">
    <property type="entry name" value="BCTERIALGSPF"/>
</dbReference>
<dbReference type="Proteomes" id="UP000176901">
    <property type="component" value="Unassembled WGS sequence"/>
</dbReference>
<evidence type="ECO:0000313" key="10">
    <source>
        <dbReference type="EMBL" id="OHA67218.1"/>
    </source>
</evidence>
<name>A0A1G2R3R1_9BACT</name>
<feature type="transmembrane region" description="Helical" evidence="8">
    <location>
        <begin position="379"/>
        <end position="400"/>
    </location>
</feature>